<evidence type="ECO:0000313" key="1">
    <source>
        <dbReference type="EMBL" id="DAE00884.1"/>
    </source>
</evidence>
<reference evidence="1" key="1">
    <citation type="journal article" date="2021" name="Proc. Natl. Acad. Sci. U.S.A.">
        <title>A Catalog of Tens of Thousands of Viruses from Human Metagenomes Reveals Hidden Associations with Chronic Diseases.</title>
        <authorList>
            <person name="Tisza M.J."/>
            <person name="Buck C.B."/>
        </authorList>
    </citation>
    <scope>NUCLEOTIDE SEQUENCE</scope>
    <source>
        <strain evidence="1">CtoIO8</strain>
    </source>
</reference>
<dbReference type="EMBL" id="BK015314">
    <property type="protein sequence ID" value="DAE00884.1"/>
    <property type="molecule type" value="Genomic_DNA"/>
</dbReference>
<accession>A0A8S5P3V7</accession>
<name>A0A8S5P3V7_9CAUD</name>
<sequence length="104" mass="11419">MLFGECPGIFYKEGVQMKTVDRLIVKAKKKCGTESLITGFVCPIGFDSWVARTHIGNSAHAGRLRIVTCGQFNSIDAAVDAIHALGEQYPNNKDAVIFIEDVFQ</sequence>
<proteinExistence type="predicted"/>
<organism evidence="1">
    <name type="scientific">Myoviridae sp. ctoIO8</name>
    <dbReference type="NCBI Taxonomy" id="2825173"/>
    <lineage>
        <taxon>Viruses</taxon>
        <taxon>Duplodnaviria</taxon>
        <taxon>Heunggongvirae</taxon>
        <taxon>Uroviricota</taxon>
        <taxon>Caudoviricetes</taxon>
    </lineage>
</organism>
<protein>
    <submittedName>
        <fullName evidence="1">Uncharacterized protein</fullName>
    </submittedName>
</protein>